<dbReference type="GO" id="GO:0016197">
    <property type="term" value="P:endosomal transport"/>
    <property type="evidence" value="ECO:0007669"/>
    <property type="project" value="TreeGrafter"/>
</dbReference>
<dbReference type="EMBL" id="ACOU01000002">
    <property type="protein sequence ID" value="EKX74304.1"/>
    <property type="molecule type" value="Genomic_DNA"/>
</dbReference>
<evidence type="ECO:0000313" key="5">
    <source>
        <dbReference type="Proteomes" id="UP000031512"/>
    </source>
</evidence>
<evidence type="ECO:0000256" key="1">
    <source>
        <dbReference type="ARBA" id="ARBA00009250"/>
    </source>
</evidence>
<dbReference type="KEGG" id="beq:BEWA_043450"/>
<comment type="similarity">
    <text evidence="1">Belongs to the VPS16 family.</text>
</comment>
<keyword evidence="5" id="KW-1185">Reference proteome</keyword>
<dbReference type="Pfam" id="PF04840">
    <property type="entry name" value="Vps16_C"/>
    <property type="match status" value="2"/>
</dbReference>
<evidence type="ECO:0008006" key="6">
    <source>
        <dbReference type="Google" id="ProtNLM"/>
    </source>
</evidence>
<evidence type="ECO:0000259" key="2">
    <source>
        <dbReference type="Pfam" id="PF04840"/>
    </source>
</evidence>
<dbReference type="STRING" id="1537102.L1LGB2"/>
<feature type="domain" description="Vps16 N-terminal" evidence="3">
    <location>
        <begin position="29"/>
        <end position="411"/>
    </location>
</feature>
<reference evidence="4 5" key="1">
    <citation type="journal article" date="2012" name="BMC Genomics">
        <title>Comparative genomic analysis and phylogenetic position of Theileria equi.</title>
        <authorList>
            <person name="Kappmeyer L.S."/>
            <person name="Thiagarajan M."/>
            <person name="Herndon D.R."/>
            <person name="Ramsay J.D."/>
            <person name="Caler E."/>
            <person name="Djikeng A."/>
            <person name="Gillespie J.J."/>
            <person name="Lau A.O."/>
            <person name="Roalson E.H."/>
            <person name="Silva J.C."/>
            <person name="Silva M.G."/>
            <person name="Suarez C.E."/>
            <person name="Ueti M.W."/>
            <person name="Nene V.M."/>
            <person name="Mealey R.H."/>
            <person name="Knowles D.P."/>
            <person name="Brayton K.A."/>
        </authorList>
    </citation>
    <scope>NUCLEOTIDE SEQUENCE [LARGE SCALE GENOMIC DNA]</scope>
    <source>
        <strain evidence="4 5">WA</strain>
    </source>
</reference>
<dbReference type="OrthoDB" id="1792at2759"/>
<dbReference type="VEuPathDB" id="PiroplasmaDB:BEWA_043450"/>
<dbReference type="GeneID" id="15807752"/>
<dbReference type="GO" id="GO:0005768">
    <property type="term" value="C:endosome"/>
    <property type="evidence" value="ECO:0007669"/>
    <property type="project" value="TreeGrafter"/>
</dbReference>
<dbReference type="AlphaFoldDB" id="L1LGB2"/>
<dbReference type="InterPro" id="IPR016534">
    <property type="entry name" value="VPS16"/>
</dbReference>
<dbReference type="Proteomes" id="UP000031512">
    <property type="component" value="Unassembled WGS sequence"/>
</dbReference>
<dbReference type="RefSeq" id="XP_004833756.1">
    <property type="nucleotide sequence ID" value="XM_004833699.1"/>
</dbReference>
<dbReference type="InterPro" id="IPR038132">
    <property type="entry name" value="Vps16_C_sf"/>
</dbReference>
<feature type="domain" description="Vps16 C-terminal" evidence="2">
    <location>
        <begin position="714"/>
        <end position="820"/>
    </location>
</feature>
<dbReference type="InterPro" id="IPR006925">
    <property type="entry name" value="Vps16_C"/>
</dbReference>
<dbReference type="InterPro" id="IPR006926">
    <property type="entry name" value="Vps16_N"/>
</dbReference>
<dbReference type="PANTHER" id="PTHR12811">
    <property type="entry name" value="VACUOLAR PROTEIN SORTING VPS16"/>
    <property type="match status" value="1"/>
</dbReference>
<organism evidence="4 5">
    <name type="scientific">Theileria equi strain WA</name>
    <dbReference type="NCBI Taxonomy" id="1537102"/>
    <lineage>
        <taxon>Eukaryota</taxon>
        <taxon>Sar</taxon>
        <taxon>Alveolata</taxon>
        <taxon>Apicomplexa</taxon>
        <taxon>Aconoidasida</taxon>
        <taxon>Piroplasmida</taxon>
        <taxon>Theileriidae</taxon>
        <taxon>Theileria</taxon>
    </lineage>
</organism>
<dbReference type="eggNOG" id="KOG2280">
    <property type="taxonomic scope" value="Eukaryota"/>
</dbReference>
<gene>
    <name evidence="4" type="ORF">BEWA_043450</name>
</gene>
<dbReference type="GO" id="GO:0042144">
    <property type="term" value="P:vacuole fusion, non-autophagic"/>
    <property type="evidence" value="ECO:0007669"/>
    <property type="project" value="TreeGrafter"/>
</dbReference>
<dbReference type="GO" id="GO:0030897">
    <property type="term" value="C:HOPS complex"/>
    <property type="evidence" value="ECO:0007669"/>
    <property type="project" value="TreeGrafter"/>
</dbReference>
<dbReference type="Gene3D" id="1.10.150.780">
    <property type="entry name" value="Vps16, C-terminal region"/>
    <property type="match status" value="1"/>
</dbReference>
<name>L1LGB2_THEEQ</name>
<proteinExistence type="inferred from homology"/>
<evidence type="ECO:0000313" key="4">
    <source>
        <dbReference type="EMBL" id="EKX74304.1"/>
    </source>
</evidence>
<protein>
    <recommendedName>
        <fullName evidence="6">Vacuolar protein sorting-associated protein 16 homolog</fullName>
    </recommendedName>
</protein>
<dbReference type="PANTHER" id="PTHR12811:SF0">
    <property type="entry name" value="VACUOLAR PROTEIN SORTING-ASSOCIATED PROTEIN 16 HOMOLOG"/>
    <property type="match status" value="1"/>
</dbReference>
<evidence type="ECO:0000259" key="3">
    <source>
        <dbReference type="Pfam" id="PF04841"/>
    </source>
</evidence>
<comment type="caution">
    <text evidence="4">The sequence shown here is derived from an EMBL/GenBank/DDBJ whole genome shotgun (WGS) entry which is preliminary data.</text>
</comment>
<accession>L1LGB2</accession>
<sequence length="893" mass="101255">MQNWYPIGDERIRRESWSVSQLKCSEGDIKAIAPLGTLIAIVSNTSNTHSVGDKDAKSVLRIYSGSCNLVTSVKWYIRVEHILALQWTENLELVAVSANGSVRVYSAHGEHLRTFELHLYGLSGNSQIDPKHIKLRCWGDGIVYLNITSQLLYIQRGFDSTSYRPISLPDFALTITAIGIVPNKNWNDVIIIFSTENGTSYVRMEHIMKCTDYDTLSFYLHKINPCSYTDIVSCSYYSVDGNCYVALGNRDNGVIASLSYCDTRFTILWEITTGTYVDLGILSKGILVTVTSSGIKFILDAVYELTFNVRALCISNEIGGGIRLFSQNSIEFYAVVSDESKHLFLTEKYHPAASLIKAFDLFKKGDPLSYESLYSIKDFDGAYGVCVKAAQDEWDFDLCIRIIECGLFAKSLSSTFTRNKVIHKNLPVEDDIKTQNDISHQYEINSNTLINHLLVIAYLRIANAIKEKPSYIKTNVYQLASLGIERMIIILTSLKCYFLGIRISKFLNINYNSILLEWVRMRVKLGSHLTDNELYDIIIKRLEDYAGIVLSFSDIAEVVSREGREALALSILDKEKSSINQFRVLCKWNQLSRAAAVALNEGNPLLMNYIILEAQKNHNLLNIIALSKEYTLLRNLFIKQSLSSEDNSQIQPFYEHTNDTFNAGLRASIQAIGKFHNKSYAFGTDRLTMGDKDKMRVEDYKEWLSYANGFFGSSINEEADTQSAIEDSAFWHESINNKITLLNLQMEFQSNNESLGSVVGLSLIETLFKLYKVGLFKEAQLLVNTFKVPPNQIHCCKLVALYNSHNINELISMVQDKSLISHFVFVKNSRPFADLIIESLISLGASSFLDPVINNLKPQQQTYWINRINKRGKPDFKEENVNLLKSFGIKFWQ</sequence>
<dbReference type="Pfam" id="PF04841">
    <property type="entry name" value="Vps16_N"/>
    <property type="match status" value="1"/>
</dbReference>
<dbReference type="GO" id="GO:0003779">
    <property type="term" value="F:actin binding"/>
    <property type="evidence" value="ECO:0007669"/>
    <property type="project" value="TreeGrafter"/>
</dbReference>
<dbReference type="GO" id="GO:0006886">
    <property type="term" value="P:intracellular protein transport"/>
    <property type="evidence" value="ECO:0007669"/>
    <property type="project" value="InterPro"/>
</dbReference>
<dbReference type="GO" id="GO:0005765">
    <property type="term" value="C:lysosomal membrane"/>
    <property type="evidence" value="ECO:0007669"/>
    <property type="project" value="TreeGrafter"/>
</dbReference>
<feature type="domain" description="Vps16 C-terminal" evidence="2">
    <location>
        <begin position="550"/>
        <end position="660"/>
    </location>
</feature>